<dbReference type="GO" id="GO:0030288">
    <property type="term" value="C:outer membrane-bounded periplasmic space"/>
    <property type="evidence" value="ECO:0007669"/>
    <property type="project" value="TreeGrafter"/>
</dbReference>
<comment type="subcellular location">
    <subcellularLocation>
        <location evidence="1">Cell envelope</location>
    </subcellularLocation>
</comment>
<dbReference type="OrthoDB" id="9783876at2"/>
<reference evidence="7 8" key="1">
    <citation type="submission" date="2018-10" db="EMBL/GenBank/DDBJ databases">
        <title>Phylogenomics of Brevibacillus.</title>
        <authorList>
            <person name="Dunlap C."/>
        </authorList>
    </citation>
    <scope>NUCLEOTIDE SEQUENCE [LARGE SCALE GENOMIC DNA]</scope>
    <source>
        <strain evidence="7 8">NRRL NRS 1219</strain>
    </source>
</reference>
<name>A0A3M8AGZ4_9BACL</name>
<evidence type="ECO:0000256" key="1">
    <source>
        <dbReference type="ARBA" id="ARBA00004196"/>
    </source>
</evidence>
<accession>A0A3M8AGZ4</accession>
<dbReference type="Proteomes" id="UP000276178">
    <property type="component" value="Unassembled WGS sequence"/>
</dbReference>
<reference evidence="6 9" key="2">
    <citation type="submission" date="2019-06" db="EMBL/GenBank/DDBJ databases">
        <title>Whole genome shotgun sequence of Brevibacillus agri NBRC 15538.</title>
        <authorList>
            <person name="Hosoyama A."/>
            <person name="Uohara A."/>
            <person name="Ohji S."/>
            <person name="Ichikawa N."/>
        </authorList>
    </citation>
    <scope>NUCLEOTIDE SEQUENCE [LARGE SCALE GENOMIC DNA]</scope>
    <source>
        <strain evidence="6 9">NBRC 15538</strain>
    </source>
</reference>
<evidence type="ECO:0000256" key="2">
    <source>
        <dbReference type="ARBA" id="ARBA00008814"/>
    </source>
</evidence>
<dbReference type="AlphaFoldDB" id="A0A3M8AGZ4"/>
<dbReference type="PROSITE" id="PS50983">
    <property type="entry name" value="FE_B12_PBP"/>
    <property type="match status" value="1"/>
</dbReference>
<evidence type="ECO:0000256" key="4">
    <source>
        <dbReference type="ARBA" id="ARBA00022729"/>
    </source>
</evidence>
<comment type="caution">
    <text evidence="7">The sequence shown here is derived from an EMBL/GenBank/DDBJ whole genome shotgun (WGS) entry which is preliminary data.</text>
</comment>
<dbReference type="EMBL" id="RHHN01000070">
    <property type="protein sequence ID" value="RNB50411.1"/>
    <property type="molecule type" value="Genomic_DNA"/>
</dbReference>
<dbReference type="EMBL" id="BJOD01000061">
    <property type="protein sequence ID" value="GED28173.1"/>
    <property type="molecule type" value="Genomic_DNA"/>
</dbReference>
<gene>
    <name evidence="6" type="ORF">BAG01nite_42750</name>
    <name evidence="7" type="ORF">EB820_21715</name>
</gene>
<feature type="domain" description="Fe/B12 periplasmic-binding" evidence="5">
    <location>
        <begin position="1"/>
        <end position="122"/>
    </location>
</feature>
<dbReference type="GO" id="GO:1901678">
    <property type="term" value="P:iron coordination entity transport"/>
    <property type="evidence" value="ECO:0007669"/>
    <property type="project" value="UniProtKB-ARBA"/>
</dbReference>
<evidence type="ECO:0000259" key="5">
    <source>
        <dbReference type="PROSITE" id="PS50983"/>
    </source>
</evidence>
<evidence type="ECO:0000256" key="3">
    <source>
        <dbReference type="ARBA" id="ARBA00022448"/>
    </source>
</evidence>
<proteinExistence type="inferred from homology"/>
<evidence type="ECO:0000313" key="6">
    <source>
        <dbReference type="EMBL" id="GED28173.1"/>
    </source>
</evidence>
<dbReference type="InterPro" id="IPR002491">
    <property type="entry name" value="ABC_transptr_periplasmic_BD"/>
</dbReference>
<comment type="similarity">
    <text evidence="2">Belongs to the bacterial solute-binding protein 8 family.</text>
</comment>
<sequence>MAFLRILPDKIIVEKTYTAPVMFEDLRMQPHPLVKALSIAEARAGVSREWLASLDADHIFYSFDKWHEADEGAEKRLIDQPVWQSLRAVRNNCAYEVDFITWMNHGIIANGKKIDEILSVLA</sequence>
<dbReference type="PANTHER" id="PTHR30532:SF21">
    <property type="entry name" value="SIDEROPHORE-BINDING LIPOPROTEIN YFIY-RELATED"/>
    <property type="match status" value="1"/>
</dbReference>
<dbReference type="Proteomes" id="UP000317180">
    <property type="component" value="Unassembled WGS sequence"/>
</dbReference>
<keyword evidence="9" id="KW-1185">Reference proteome</keyword>
<dbReference type="Gene3D" id="3.40.50.1980">
    <property type="entry name" value="Nitrogenase molybdenum iron protein domain"/>
    <property type="match status" value="1"/>
</dbReference>
<protein>
    <submittedName>
        <fullName evidence="7">Transcriptional regulator</fullName>
    </submittedName>
</protein>
<evidence type="ECO:0000313" key="8">
    <source>
        <dbReference type="Proteomes" id="UP000276178"/>
    </source>
</evidence>
<evidence type="ECO:0000313" key="9">
    <source>
        <dbReference type="Proteomes" id="UP000317180"/>
    </source>
</evidence>
<organism evidence="7 8">
    <name type="scientific">Brevibacillus agri</name>
    <dbReference type="NCBI Taxonomy" id="51101"/>
    <lineage>
        <taxon>Bacteria</taxon>
        <taxon>Bacillati</taxon>
        <taxon>Bacillota</taxon>
        <taxon>Bacilli</taxon>
        <taxon>Bacillales</taxon>
        <taxon>Paenibacillaceae</taxon>
        <taxon>Brevibacillus</taxon>
    </lineage>
</organism>
<keyword evidence="3" id="KW-0813">Transport</keyword>
<dbReference type="InterPro" id="IPR051313">
    <property type="entry name" value="Bact_iron-sidero_bind"/>
</dbReference>
<dbReference type="GeneID" id="82810414"/>
<keyword evidence="4" id="KW-0732">Signal</keyword>
<evidence type="ECO:0000313" key="7">
    <source>
        <dbReference type="EMBL" id="RNB50411.1"/>
    </source>
</evidence>
<dbReference type="SUPFAM" id="SSF53807">
    <property type="entry name" value="Helical backbone' metal receptor"/>
    <property type="match status" value="1"/>
</dbReference>
<dbReference type="RefSeq" id="WP_007785880.1">
    <property type="nucleotide sequence ID" value="NZ_BJOD01000061.1"/>
</dbReference>
<dbReference type="PANTHER" id="PTHR30532">
    <property type="entry name" value="IRON III DICITRATE-BINDING PERIPLASMIC PROTEIN"/>
    <property type="match status" value="1"/>
</dbReference>